<gene>
    <name evidence="10 11" type="primary">LOC106518345</name>
</gene>
<comment type="function">
    <text evidence="7">Microtubule inner protein (MIP) part of the dynein-decorated doublet microtubules (DMTs) in cilia axoneme, which is required for motile cilia beating.</text>
</comment>
<proteinExistence type="predicted"/>
<reference evidence="10 11" key="1">
    <citation type="submission" date="2025-04" db="UniProtKB">
        <authorList>
            <consortium name="RefSeq"/>
        </authorList>
    </citation>
    <scope>IDENTIFICATION</scope>
    <source>
        <strain evidence="10 11">Quisiro</strain>
        <tissue evidence="10 11">Liver</tissue>
    </source>
</reference>
<name>A0A2I4BBH0_AUSLI</name>
<dbReference type="CTD" id="93190"/>
<keyword evidence="4" id="KW-0969">Cilium</keyword>
<dbReference type="GO" id="GO:0005879">
    <property type="term" value="C:axonemal microtubule"/>
    <property type="evidence" value="ECO:0007669"/>
    <property type="project" value="TreeGrafter"/>
</dbReference>
<keyword evidence="9" id="KW-1185">Reference proteome</keyword>
<dbReference type="InterPro" id="IPR037662">
    <property type="entry name" value="CFAP68/107"/>
</dbReference>
<dbReference type="KEGG" id="alim:106518345"/>
<dbReference type="STRING" id="52670.A0A2I4BBH0"/>
<evidence type="ECO:0000256" key="4">
    <source>
        <dbReference type="ARBA" id="ARBA00023069"/>
    </source>
</evidence>
<protein>
    <submittedName>
        <fullName evidence="10">Uncharacterized protein C1orf158 homolog isoform X1</fullName>
    </submittedName>
    <submittedName>
        <fullName evidence="11">Uncharacterized protein C1orf158 homolog isoform X2</fullName>
    </submittedName>
</protein>
<keyword evidence="2" id="KW-0963">Cytoplasm</keyword>
<dbReference type="Pfam" id="PF22595">
    <property type="entry name" value="CFAP107"/>
    <property type="match status" value="1"/>
</dbReference>
<keyword evidence="5" id="KW-0206">Cytoskeleton</keyword>
<keyword evidence="3" id="KW-0282">Flagellum</keyword>
<dbReference type="OrthoDB" id="8434632at2759"/>
<dbReference type="AlphaFoldDB" id="A0A2I4BBH0"/>
<evidence type="ECO:0000256" key="8">
    <source>
        <dbReference type="ARBA" id="ARBA00046435"/>
    </source>
</evidence>
<dbReference type="GO" id="GO:0030317">
    <property type="term" value="P:flagellated sperm motility"/>
    <property type="evidence" value="ECO:0007669"/>
    <property type="project" value="InterPro"/>
</dbReference>
<sequence length="231" mass="26831">MYMTLDKTMNQNLIHQDKWSQTGWKIEQQYGNKVLLGNWAEDRLQFTREQKIANSSSRVDYRPHWDFKPDILKRRSAVLRAEGLPYMMLFGHHRPPPSHYLATEYKQSYAERHNNSLPAVQPREPDDFTCDPEKSNHPHFALSSNSGPMKSTNHSCEKLQSQLPALSVYQSTYHSHPLGALCKSRFARASRTLSSCLYTTNHINKDLNLRQRLHLQVPDHCFSQDAITKQP</sequence>
<comment type="subcellular location">
    <subcellularLocation>
        <location evidence="1">Cytoplasm</location>
        <location evidence="1">Cytoskeleton</location>
        <location evidence="1">Flagellum axoneme</location>
    </subcellularLocation>
</comment>
<evidence type="ECO:0000313" key="10">
    <source>
        <dbReference type="RefSeq" id="XP_013865058.1"/>
    </source>
</evidence>
<evidence type="ECO:0000256" key="6">
    <source>
        <dbReference type="ARBA" id="ARBA00023273"/>
    </source>
</evidence>
<evidence type="ECO:0000256" key="7">
    <source>
        <dbReference type="ARBA" id="ARBA00035003"/>
    </source>
</evidence>
<dbReference type="InterPro" id="IPR054709">
    <property type="entry name" value="CFAP107"/>
</dbReference>
<dbReference type="PANTHER" id="PTHR31180">
    <property type="entry name" value="CILIA- AND FLAGELLA-ASSOCIATED PROTEIN 107-RELATED"/>
    <property type="match status" value="1"/>
</dbReference>
<accession>A0A2I4BBH0</accession>
<dbReference type="PANTHER" id="PTHR31180:SF2">
    <property type="entry name" value="CILIA- AND FLAGELLA-ASSOCIATED PROTEIN 107"/>
    <property type="match status" value="1"/>
</dbReference>
<evidence type="ECO:0000313" key="11">
    <source>
        <dbReference type="RefSeq" id="XP_013865059.1"/>
    </source>
</evidence>
<keyword evidence="6" id="KW-0966">Cell projection</keyword>
<evidence type="ECO:0000256" key="1">
    <source>
        <dbReference type="ARBA" id="ARBA00004611"/>
    </source>
</evidence>
<evidence type="ECO:0000256" key="5">
    <source>
        <dbReference type="ARBA" id="ARBA00023212"/>
    </source>
</evidence>
<evidence type="ECO:0000256" key="2">
    <source>
        <dbReference type="ARBA" id="ARBA00022490"/>
    </source>
</evidence>
<dbReference type="Proteomes" id="UP000192220">
    <property type="component" value="Unplaced"/>
</dbReference>
<dbReference type="RefSeq" id="XP_013865059.1">
    <property type="nucleotide sequence ID" value="XM_014009605.1"/>
</dbReference>
<comment type="subunit">
    <text evidence="8">Microtubule inner protein component of sperm flagellar doublet microtubules.</text>
</comment>
<evidence type="ECO:0000313" key="9">
    <source>
        <dbReference type="Proteomes" id="UP000192220"/>
    </source>
</evidence>
<organism evidence="9 10">
    <name type="scientific">Austrofundulus limnaeus</name>
    <name type="common">Annual killifish</name>
    <dbReference type="NCBI Taxonomy" id="52670"/>
    <lineage>
        <taxon>Eukaryota</taxon>
        <taxon>Metazoa</taxon>
        <taxon>Chordata</taxon>
        <taxon>Craniata</taxon>
        <taxon>Vertebrata</taxon>
        <taxon>Euteleostomi</taxon>
        <taxon>Actinopterygii</taxon>
        <taxon>Neopterygii</taxon>
        <taxon>Teleostei</taxon>
        <taxon>Neoteleostei</taxon>
        <taxon>Acanthomorphata</taxon>
        <taxon>Ovalentaria</taxon>
        <taxon>Atherinomorphae</taxon>
        <taxon>Cyprinodontiformes</taxon>
        <taxon>Rivulidae</taxon>
        <taxon>Austrofundulus</taxon>
    </lineage>
</organism>
<dbReference type="RefSeq" id="XP_013865058.1">
    <property type="nucleotide sequence ID" value="XM_014009604.1"/>
</dbReference>
<evidence type="ECO:0000256" key="3">
    <source>
        <dbReference type="ARBA" id="ARBA00022846"/>
    </source>
</evidence>